<feature type="compositionally biased region" description="Polar residues" evidence="1">
    <location>
        <begin position="12"/>
        <end position="22"/>
    </location>
</feature>
<feature type="compositionally biased region" description="Basic and acidic residues" evidence="1">
    <location>
        <begin position="1"/>
        <end position="11"/>
    </location>
</feature>
<evidence type="ECO:0000313" key="2">
    <source>
        <dbReference type="EMBL" id="CAB5221340.1"/>
    </source>
</evidence>
<dbReference type="EMBL" id="LR798288">
    <property type="protein sequence ID" value="CAB5221340.1"/>
    <property type="molecule type" value="Genomic_DNA"/>
</dbReference>
<protein>
    <recommendedName>
        <fullName evidence="3">EF-hand domain-containing protein</fullName>
    </recommendedName>
</protein>
<reference evidence="2" key="1">
    <citation type="submission" date="2020-05" db="EMBL/GenBank/DDBJ databases">
        <authorList>
            <person name="Chiriac C."/>
            <person name="Salcher M."/>
            <person name="Ghai R."/>
            <person name="Kavagutti S V."/>
        </authorList>
    </citation>
    <scope>NUCLEOTIDE SEQUENCE</scope>
</reference>
<feature type="region of interest" description="Disordered" evidence="1">
    <location>
        <begin position="44"/>
        <end position="70"/>
    </location>
</feature>
<evidence type="ECO:0008006" key="3">
    <source>
        <dbReference type="Google" id="ProtNLM"/>
    </source>
</evidence>
<proteinExistence type="predicted"/>
<gene>
    <name evidence="2" type="ORF">UFOVP247_141</name>
</gene>
<evidence type="ECO:0000256" key="1">
    <source>
        <dbReference type="SAM" id="MobiDB-lite"/>
    </source>
</evidence>
<feature type="region of interest" description="Disordered" evidence="1">
    <location>
        <begin position="277"/>
        <end position="297"/>
    </location>
</feature>
<sequence>MSIYDKLRRSLSEVQQPLSKGEQNFKAMHDPKHVNLVPGITDQEHVFKGTSQRKDPKTASYENGESEQAYDKGLTSEALGTIKNMKAATKFSRDNISRMDREERQRKEREAQLNRRNVILSGAIKTGMTGKTIKGGVSTREEVEQFDEIFKSNYTATSEPSKFKAGGHRPKVINHEKGTTMYLGATAYSSPEHAKGHAKAYLDGYAQHGDAYANRAASQYQKANAKHVKEEIDEIDEARKSDKYLGTYKSPEEGKEILSKSPHGAKNIRFRARLGKDNPNKALYGKGGPLKRMSSQDIKPEHGTRFDAYSRKNEEIEQVDEAGAFSYGMKSPKKNSSAWHAQQMAKKDKTPPIEPKDQKIGVAKVTREEAEQVDEAVNPIEVASNPEMYETDTLKKAYYHKKANEDDKKILARHLDRRYGVRNWRKSMKEEAEQIDELSKETLGSYVKAAKADQIDKVGKEGKHYAGKRVDYQNREKGIDTAIKKLTGQAKVAAEEVDVSKGLGDTIFDFVHSKNPKFAGKSKKERMKQAMAAYYSKQRNEAYVDQDADWEGQMAKTELSAISDKASKLISMINDSDDLEAWVQSKISYAKTQLDGVYDYMTYGGEHKSAKQPDYNQSGQMASSYGNFMNRMGEEVVLESSDEDDEDKRTGASKNIINLLRKRPQGDHIQGVRFTEGPKADVHVKHANKVLSMHLNAKTADEKEAIQSQAGKSHEALKRLATSGKPDPTPKKSKVSLGGSMKEELKGDQHKIDANHNGKVDKMDFKLLRKRKKVHEAEEMTAANVAKAAATQTQFGVVGNRNMQQDSVDKIKQDPLASKEKVTLPPTQGNKPIGGDTQTHPNVAEEILLNKLYDSLSEQNKAKFDKMLDSEEGIEQLLNFAREQGL</sequence>
<feature type="region of interest" description="Disordered" evidence="1">
    <location>
        <begin position="700"/>
        <end position="746"/>
    </location>
</feature>
<feature type="region of interest" description="Disordered" evidence="1">
    <location>
        <begin position="1"/>
        <end position="22"/>
    </location>
</feature>
<organism evidence="2">
    <name type="scientific">uncultured Caudovirales phage</name>
    <dbReference type="NCBI Taxonomy" id="2100421"/>
    <lineage>
        <taxon>Viruses</taxon>
        <taxon>Duplodnaviria</taxon>
        <taxon>Heunggongvirae</taxon>
        <taxon>Uroviricota</taxon>
        <taxon>Caudoviricetes</taxon>
        <taxon>Peduoviridae</taxon>
        <taxon>Maltschvirus</taxon>
        <taxon>Maltschvirus maltsch</taxon>
    </lineage>
</organism>
<feature type="compositionally biased region" description="Basic and acidic residues" evidence="1">
    <location>
        <begin position="44"/>
        <end position="57"/>
    </location>
</feature>
<dbReference type="PROSITE" id="PS00018">
    <property type="entry name" value="EF_HAND_1"/>
    <property type="match status" value="1"/>
</dbReference>
<dbReference type="InterPro" id="IPR018247">
    <property type="entry name" value="EF_Hand_1_Ca_BS"/>
</dbReference>
<name>A0A6J7WU88_9CAUD</name>
<accession>A0A6J7WU88</accession>